<evidence type="ECO:0000313" key="4">
    <source>
        <dbReference type="Proteomes" id="UP000316030"/>
    </source>
</evidence>
<accession>A0A521EN51</accession>
<organism evidence="3 4">
    <name type="scientific">Thalassovita litoralis</name>
    <dbReference type="NCBI Taxonomy" id="1010611"/>
    <lineage>
        <taxon>Bacteria</taxon>
        <taxon>Pseudomonadati</taxon>
        <taxon>Pseudomonadota</taxon>
        <taxon>Alphaproteobacteria</taxon>
        <taxon>Rhodobacterales</taxon>
        <taxon>Roseobacteraceae</taxon>
        <taxon>Thalassovita</taxon>
    </lineage>
</organism>
<dbReference type="RefSeq" id="WP_142493932.1">
    <property type="nucleotide sequence ID" value="NZ_FXTO01000017.1"/>
</dbReference>
<reference evidence="3 4" key="1">
    <citation type="submission" date="2017-05" db="EMBL/GenBank/DDBJ databases">
        <authorList>
            <person name="Varghese N."/>
            <person name="Submissions S."/>
        </authorList>
    </citation>
    <scope>NUCLEOTIDE SEQUENCE [LARGE SCALE GENOMIC DNA]</scope>
    <source>
        <strain evidence="3 4">DSM 29506</strain>
    </source>
</reference>
<keyword evidence="3" id="KW-0282">Flagellum</keyword>
<evidence type="ECO:0000256" key="1">
    <source>
        <dbReference type="SAM" id="MobiDB-lite"/>
    </source>
</evidence>
<evidence type="ECO:0000259" key="2">
    <source>
        <dbReference type="Pfam" id="PF01052"/>
    </source>
</evidence>
<keyword evidence="3" id="KW-0966">Cell projection</keyword>
<protein>
    <submittedName>
        <fullName evidence="3">Flagellar motor switch protein FliM</fullName>
    </submittedName>
</protein>
<dbReference type="InterPro" id="IPR001543">
    <property type="entry name" value="FliN-like_C"/>
</dbReference>
<name>A0A521EN51_9RHOB</name>
<feature type="domain" description="Flagellar motor switch protein FliN-like C-terminal" evidence="2">
    <location>
        <begin position="212"/>
        <end position="282"/>
    </location>
</feature>
<dbReference type="Proteomes" id="UP000316030">
    <property type="component" value="Unassembled WGS sequence"/>
</dbReference>
<evidence type="ECO:0000313" key="3">
    <source>
        <dbReference type="EMBL" id="SMO84881.1"/>
    </source>
</evidence>
<proteinExistence type="predicted"/>
<feature type="region of interest" description="Disordered" evidence="1">
    <location>
        <begin position="320"/>
        <end position="403"/>
    </location>
</feature>
<dbReference type="Gene3D" id="2.30.330.10">
    <property type="entry name" value="SpoA-like"/>
    <property type="match status" value="1"/>
</dbReference>
<sequence length="403" mass="42511">MTIKNTILQRKADAAREDREARVMSPRRALRRALARVAELGLSLPLSVTGAEEMEVDRDSLLGRIEDGGLMVTLERDAGPPGLVVLDLQLLTALIEVQTLGQVFARTAQARAVTRTDAAVAMPLIDGMLSGFDTLLNGDDRAAALTGFHFGQWARDRRILAAQLPDGGYSLFRLSVVIGTGDRIGAVTLALPCPVAVSSPPQHQTRPGSVREEVMEAPARLETILHRLEMTLDQIAGLSAGDVLTVPLRALSEVRLHTGDRQIVASGVLGQLGGHRAVRLTGFGQPRISGAAGQSVATVPRGDRMGELDLADAGLVAAPKPRQSNQGAQPAKAVPSPQVAAELPPRAPVREDPTGTEALLSELGLSDLETSAPGLPAPLQVSDRETGSFMDDIPKRSAARGDG</sequence>
<dbReference type="Pfam" id="PF01052">
    <property type="entry name" value="FliMN_C"/>
    <property type="match status" value="1"/>
</dbReference>
<feature type="compositionally biased region" description="Basic and acidic residues" evidence="1">
    <location>
        <begin position="382"/>
        <end position="403"/>
    </location>
</feature>
<dbReference type="EMBL" id="FXTO01000017">
    <property type="protein sequence ID" value="SMO84881.1"/>
    <property type="molecule type" value="Genomic_DNA"/>
</dbReference>
<keyword evidence="4" id="KW-1185">Reference proteome</keyword>
<dbReference type="AlphaFoldDB" id="A0A521EN51"/>
<dbReference type="SUPFAM" id="SSF101801">
    <property type="entry name" value="Surface presentation of antigens (SPOA)"/>
    <property type="match status" value="1"/>
</dbReference>
<gene>
    <name evidence="3" type="ORF">SAMN06265173_11767</name>
</gene>
<keyword evidence="3" id="KW-0969">Cilium</keyword>
<dbReference type="OrthoDB" id="7824563at2"/>
<dbReference type="InterPro" id="IPR036429">
    <property type="entry name" value="SpoA-like_sf"/>
</dbReference>